<dbReference type="EMBL" id="JACPSX010000037">
    <property type="protein sequence ID" value="MBI3013876.1"/>
    <property type="molecule type" value="Genomic_DNA"/>
</dbReference>
<sequence length="62" mass="6997">MELPDKLAAEIETFVKTGWFSSEAEVVRAALLEFVRRNGVDMLEGLMRDDIRWALSQKGQAA</sequence>
<dbReference type="Proteomes" id="UP000741360">
    <property type="component" value="Unassembled WGS sequence"/>
</dbReference>
<protein>
    <submittedName>
        <fullName evidence="1">CopG family transcriptional regulator</fullName>
    </submittedName>
</protein>
<dbReference type="SUPFAM" id="SSF47598">
    <property type="entry name" value="Ribbon-helix-helix"/>
    <property type="match status" value="1"/>
</dbReference>
<organism evidence="1 2">
    <name type="scientific">Tectimicrobiota bacterium</name>
    <dbReference type="NCBI Taxonomy" id="2528274"/>
    <lineage>
        <taxon>Bacteria</taxon>
        <taxon>Pseudomonadati</taxon>
        <taxon>Nitrospinota/Tectimicrobiota group</taxon>
        <taxon>Candidatus Tectimicrobiota</taxon>
    </lineage>
</organism>
<proteinExistence type="predicted"/>
<gene>
    <name evidence="1" type="ORF">HYY65_02155</name>
</gene>
<evidence type="ECO:0000313" key="2">
    <source>
        <dbReference type="Proteomes" id="UP000741360"/>
    </source>
</evidence>
<dbReference type="CDD" id="cd22231">
    <property type="entry name" value="RHH_NikR_HicB-like"/>
    <property type="match status" value="1"/>
</dbReference>
<reference evidence="1" key="1">
    <citation type="submission" date="2020-07" db="EMBL/GenBank/DDBJ databases">
        <title>Huge and variable diversity of episymbiotic CPR bacteria and DPANN archaea in groundwater ecosystems.</title>
        <authorList>
            <person name="He C.Y."/>
            <person name="Keren R."/>
            <person name="Whittaker M."/>
            <person name="Farag I.F."/>
            <person name="Doudna J."/>
            <person name="Cate J.H.D."/>
            <person name="Banfield J.F."/>
        </authorList>
    </citation>
    <scope>NUCLEOTIDE SEQUENCE</scope>
    <source>
        <strain evidence="1">NC_groundwater_717_Ag_S-0.2um_59_8</strain>
    </source>
</reference>
<comment type="caution">
    <text evidence="1">The sequence shown here is derived from an EMBL/GenBank/DDBJ whole genome shotgun (WGS) entry which is preliminary data.</text>
</comment>
<name>A0A932GMT7_UNCTE</name>
<evidence type="ECO:0000313" key="1">
    <source>
        <dbReference type="EMBL" id="MBI3013876.1"/>
    </source>
</evidence>
<dbReference type="AlphaFoldDB" id="A0A932GMT7"/>
<dbReference type="InterPro" id="IPR010985">
    <property type="entry name" value="Ribbon_hlx_hlx"/>
</dbReference>
<accession>A0A932GMT7</accession>
<dbReference type="GO" id="GO:0006355">
    <property type="term" value="P:regulation of DNA-templated transcription"/>
    <property type="evidence" value="ECO:0007669"/>
    <property type="project" value="InterPro"/>
</dbReference>